<keyword evidence="3" id="KW-1185">Reference proteome</keyword>
<dbReference type="GO" id="GO:0003700">
    <property type="term" value="F:DNA-binding transcription factor activity"/>
    <property type="evidence" value="ECO:0007669"/>
    <property type="project" value="TreeGrafter"/>
</dbReference>
<dbReference type="Pfam" id="PF02082">
    <property type="entry name" value="Rrf2"/>
    <property type="match status" value="1"/>
</dbReference>
<gene>
    <name evidence="2" type="ORF">CR162_14385</name>
</gene>
<dbReference type="PANTHER" id="PTHR33221">
    <property type="entry name" value="WINGED HELIX-TURN-HELIX TRANSCRIPTIONAL REGULATOR, RRF2 FAMILY"/>
    <property type="match status" value="1"/>
</dbReference>
<dbReference type="PROSITE" id="PS51197">
    <property type="entry name" value="HTH_RRF2_2"/>
    <property type="match status" value="1"/>
</dbReference>
<sequence length="183" mass="18973">MRLTLYTDYALRTLIYLGLRPGRRVSIREIAAAYRISENHLVKVVHHLGQGGFIETSRGKGGGLRLARAPEEIGVGEVVRFTEEDMALVACFQPGNRGGGDAAGEGSGGGMEGGIGSGIGGRACLLANACQAQLVLGEALAAFMAVLDGRTLRDLLGGPRRAVMAARLGIEAAAGERAEAVAD</sequence>
<dbReference type="InterPro" id="IPR036390">
    <property type="entry name" value="WH_DNA-bd_sf"/>
</dbReference>
<dbReference type="EMBL" id="PDNU01000028">
    <property type="protein sequence ID" value="PHK94311.1"/>
    <property type="molecule type" value="Genomic_DNA"/>
</dbReference>
<dbReference type="InterPro" id="IPR000944">
    <property type="entry name" value="Tscrpt_reg_Rrf2"/>
</dbReference>
<dbReference type="SUPFAM" id="SSF46785">
    <property type="entry name" value="Winged helix' DNA-binding domain"/>
    <property type="match status" value="1"/>
</dbReference>
<dbReference type="InterPro" id="IPR036388">
    <property type="entry name" value="WH-like_DNA-bd_sf"/>
</dbReference>
<proteinExistence type="predicted"/>
<evidence type="ECO:0000313" key="3">
    <source>
        <dbReference type="Proteomes" id="UP000223527"/>
    </source>
</evidence>
<keyword evidence="1" id="KW-0238">DNA-binding</keyword>
<dbReference type="AlphaFoldDB" id="A0A2C6Z731"/>
<evidence type="ECO:0000313" key="2">
    <source>
        <dbReference type="EMBL" id="PHK94311.1"/>
    </source>
</evidence>
<dbReference type="NCBIfam" id="TIGR00738">
    <property type="entry name" value="rrf2_super"/>
    <property type="match status" value="1"/>
</dbReference>
<dbReference type="RefSeq" id="WP_099096225.1">
    <property type="nucleotide sequence ID" value="NZ_PDNU01000028.1"/>
</dbReference>
<dbReference type="Gene3D" id="1.10.10.10">
    <property type="entry name" value="Winged helix-like DNA-binding domain superfamily/Winged helix DNA-binding domain"/>
    <property type="match status" value="1"/>
</dbReference>
<accession>A0A2C6Z731</accession>
<comment type="caution">
    <text evidence="2">The sequence shown here is derived from an EMBL/GenBank/DDBJ whole genome shotgun (WGS) entry which is preliminary data.</text>
</comment>
<reference evidence="2 3" key="1">
    <citation type="submission" date="2017-10" db="EMBL/GenBank/DDBJ databases">
        <authorList>
            <person name="Banno H."/>
            <person name="Chua N.-H."/>
        </authorList>
    </citation>
    <scope>NUCLEOTIDE SEQUENCE [LARGE SCALE GENOMIC DNA]</scope>
    <source>
        <strain evidence="2 3">YW11</strain>
    </source>
</reference>
<organism evidence="2 3">
    <name type="scientific">Teichococcus rhizosphaerae</name>
    <dbReference type="NCBI Taxonomy" id="1335062"/>
    <lineage>
        <taxon>Bacteria</taxon>
        <taxon>Pseudomonadati</taxon>
        <taxon>Pseudomonadota</taxon>
        <taxon>Alphaproteobacteria</taxon>
        <taxon>Acetobacterales</taxon>
        <taxon>Roseomonadaceae</taxon>
        <taxon>Roseomonas</taxon>
    </lineage>
</organism>
<protein>
    <submittedName>
        <fullName evidence="2">Rrf2 family transcriptional regulator</fullName>
    </submittedName>
</protein>
<dbReference type="GO" id="GO:0003677">
    <property type="term" value="F:DNA binding"/>
    <property type="evidence" value="ECO:0007669"/>
    <property type="project" value="UniProtKB-KW"/>
</dbReference>
<name>A0A2C6Z731_9PROT</name>
<dbReference type="OrthoDB" id="9795923at2"/>
<evidence type="ECO:0000256" key="1">
    <source>
        <dbReference type="ARBA" id="ARBA00023125"/>
    </source>
</evidence>
<dbReference type="GO" id="GO:0005829">
    <property type="term" value="C:cytosol"/>
    <property type="evidence" value="ECO:0007669"/>
    <property type="project" value="TreeGrafter"/>
</dbReference>
<dbReference type="Proteomes" id="UP000223527">
    <property type="component" value="Unassembled WGS sequence"/>
</dbReference>
<dbReference type="PANTHER" id="PTHR33221:SF4">
    <property type="entry name" value="HTH-TYPE TRANSCRIPTIONAL REPRESSOR NSRR"/>
    <property type="match status" value="1"/>
</dbReference>